<evidence type="ECO:0000313" key="13">
    <source>
        <dbReference type="EMBL" id="KOX77953.1"/>
    </source>
</evidence>
<evidence type="ECO:0000313" key="14">
    <source>
        <dbReference type="Proteomes" id="UP000053105"/>
    </source>
</evidence>
<feature type="signal peptide" evidence="11">
    <location>
        <begin position="1"/>
        <end position="19"/>
    </location>
</feature>
<feature type="compositionally biased region" description="Pro residues" evidence="10">
    <location>
        <begin position="140"/>
        <end position="152"/>
    </location>
</feature>
<keyword evidence="8" id="KW-0472">Membrane</keyword>
<gene>
    <name evidence="13" type="ORF">WN51_05841</name>
</gene>
<dbReference type="SUPFAM" id="SSF52058">
    <property type="entry name" value="L domain-like"/>
    <property type="match status" value="3"/>
</dbReference>
<feature type="compositionally biased region" description="Low complexity" evidence="10">
    <location>
        <begin position="99"/>
        <end position="139"/>
    </location>
</feature>
<dbReference type="GO" id="GO:0016020">
    <property type="term" value="C:membrane"/>
    <property type="evidence" value="ECO:0007669"/>
    <property type="project" value="UniProtKB-SubCell"/>
</dbReference>
<feature type="compositionally biased region" description="Basic and acidic residues" evidence="10">
    <location>
        <begin position="3915"/>
        <end position="3934"/>
    </location>
</feature>
<dbReference type="GO" id="GO:0007165">
    <property type="term" value="P:signal transduction"/>
    <property type="evidence" value="ECO:0007669"/>
    <property type="project" value="InterPro"/>
</dbReference>
<dbReference type="SMART" id="SM00365">
    <property type="entry name" value="LRR_SD22"/>
    <property type="match status" value="6"/>
</dbReference>
<feature type="region of interest" description="Disordered" evidence="10">
    <location>
        <begin position="99"/>
        <end position="521"/>
    </location>
</feature>
<feature type="compositionally biased region" description="Pro residues" evidence="10">
    <location>
        <begin position="266"/>
        <end position="278"/>
    </location>
</feature>
<dbReference type="Pfam" id="PF13855">
    <property type="entry name" value="LRR_8"/>
    <property type="match status" value="5"/>
</dbReference>
<dbReference type="STRING" id="166423.A0A0M9A896"/>
<dbReference type="Pfam" id="PF13676">
    <property type="entry name" value="TIR_2"/>
    <property type="match status" value="1"/>
</dbReference>
<dbReference type="Proteomes" id="UP000053105">
    <property type="component" value="Unassembled WGS sequence"/>
</dbReference>
<evidence type="ECO:0000256" key="7">
    <source>
        <dbReference type="ARBA" id="ARBA00022989"/>
    </source>
</evidence>
<feature type="compositionally biased region" description="Pro residues" evidence="10">
    <location>
        <begin position="224"/>
        <end position="236"/>
    </location>
</feature>
<feature type="compositionally biased region" description="Pro residues" evidence="10">
    <location>
        <begin position="308"/>
        <end position="320"/>
    </location>
</feature>
<dbReference type="InterPro" id="IPR000372">
    <property type="entry name" value="LRRNT"/>
</dbReference>
<evidence type="ECO:0000256" key="6">
    <source>
        <dbReference type="ARBA" id="ARBA00022737"/>
    </source>
</evidence>
<feature type="compositionally biased region" description="Pro residues" evidence="10">
    <location>
        <begin position="329"/>
        <end position="341"/>
    </location>
</feature>
<feature type="compositionally biased region" description="Basic and acidic residues" evidence="10">
    <location>
        <begin position="3754"/>
        <end position="3767"/>
    </location>
</feature>
<evidence type="ECO:0000256" key="10">
    <source>
        <dbReference type="SAM" id="MobiDB-lite"/>
    </source>
</evidence>
<name>A0A0M9A896_9HYME</name>
<dbReference type="Gene3D" id="3.80.10.10">
    <property type="entry name" value="Ribonuclease Inhibitor"/>
    <property type="match status" value="5"/>
</dbReference>
<feature type="compositionally biased region" description="Low complexity" evidence="10">
    <location>
        <begin position="365"/>
        <end position="404"/>
    </location>
</feature>
<dbReference type="SMART" id="SM00082">
    <property type="entry name" value="LRRCT"/>
    <property type="match status" value="2"/>
</dbReference>
<keyword evidence="4" id="KW-0812">Transmembrane</keyword>
<dbReference type="SUPFAM" id="SSF52200">
    <property type="entry name" value="Toll/Interleukin receptor TIR domain"/>
    <property type="match status" value="1"/>
</dbReference>
<sequence>MRGYVLLLVCLSLIASSWGRNLILGRRLPNDVVIENRFIFKPPVPHVGHRVIINATAPPGYEISFIKAINLNPRVINISLLKGYLGHQSVVLLAVTKPASTSSEPAPTSTEPAPTPSEPASTPSEPASTPTEPASTPSEPASPPAEPAPTPSEPASTPSEPASPPAEPAPTPSEPASTPSEPASPPAEPAPTPSEPASTPSEPASPPAEPAPTPSEPASTPSEPASPPAEPAPTPSEPASTPSEPASPPAEPAPTPSEPASTPSEPASPPAEPAPTPSEPASTPSEPASPPAEPAPTPSEPASTPSEPASPPAEPAPTPSEPASTPSEPASPPAEPAPTPSEPASTPSEPASPPAEPAPTPSEPAPTSTEPAPTSTEPAPTPSEPASTPSEPASTPTEPASTPTEPAPTPSEPASTPSEPAPTSTEPAPTPSEPAPTSTEPAPTPSEPAPTSTEPAPTPSEPAPTPSEPVSTPSEPAPTPTEPAPTPSEPASTPSELTSTPSTVATTSEEDNWPPVWTETDKIEQPSTPIVPSWVRLSLWEGFMFIRGVFSALDSNKIQLNFAQNHKLEDRICYLKFSISVIADFGGKERRSALGVYNGVPESQLALLKTFSNIAVLCTFTQEEFIHMVNDVLWSYERYRQDSIIANNCGTFVATRAVLLSCLLVNSPTSIIPENVNVAPAHRIPLPKLLLVIRNTEKRMIRFNKVARAIFEFPAVLSHGSSRSPFHRFPVNSVSTSTPINPRSPKKREQTNAQIRRNNKFEGSFSFHEISKKVPAFTEREKQSEIFRHLIKERHIVLHFTGNILKLIKRLIKIRKMRQNRFKWFRKLITPTVAKRLKKRTKSQITELVSQPILNNKRNVQEDVIAKGRYKTVKSLSQSAFERKIIVSNDALIPTETVSRKPTGSANEGALHGNVEQWSVYVTISIIRRKLGAIRPRGAHIEDKCRAGGISQDLQARSSEELFREWSLARVPFSIGKEIRMNESQLVGLESSRWVAKRSVECHCTMFEIRGKLELATYFQFPDSSSVFPSDTGQSPELKKPTLNLCRGGNADDCSDPTIPFYPGKAKWGLDGGGGGDGDGDGGGGGGGGCWNMGLSMFKDSPPSGHVLHASERSFFITTCREKHGIWVRGLTRRGISERHRRKKDLIQPLVDFQRLRVLNLSSNAISIVEDEALHGLRSLETFDLSGNRIVALPTDMFRDAAKSLKELRLQNNSISVLSPGLVADMNQLVALDLSRNALTSSWLNAATFSGLIRLVLLNLSHNRITRLDPALFKDLYTLQILNLQYNEIETIPADTFAPMSNLHTLDLAYNRLTYLDAYSLNGLFALSLLSLDSNQLEGIHPDAFRNCSSMQDLNLSGNSLDSIPVALKDMRMLRTLDLGENQIRSLNRPGFRGMSSLYGLRMIGNEITNVTTEDFAELPALQILNLARNRIEVVEDGVFSANPALQAIRLDSNLLQDMNGMFASAPGLLWLNMSDNMIMQFDYGYLPEKLQWMDLHKNLIMDLGFAPQGMRLQTLDVSFNRLTRIHSRSIPDSIELLFVNDNLIQTVEPQTFFDKINLTRVDLYANQIVKMNLSALQLTQMSAYRQLPEFYIGGNPFICDCTTEWLQRINSLSLRQHPRVMDLESVYCRLPYDRHKSFIPLLEAKPSQFLCTYKAHCFALCHCCDFDACDCEMTCPTNCTCYHDQSWSANVVDCSNSGYKTLPGRLPMDATEVYLDGNNFGELNSHSFIGRKNLQILYANDSNIIAVRNHTFSGLKRLLVLHLENNKISVLNGVELMPLENLKELYLQNNLLTYIDNGTFLPLRQLEVLRLENNRLGTFAVWQLGQNPYLVDIGLSSNPWSCECSYLDRMREWMSRNRAKISDWRSVTCSLGMPITLPANGSVINCAALTGTTSVIETRPLEAYLPLLLATAVLIFAMVALTAAFEDQEKPFDAYISYSAVDEAFVSTILVPGLETSYRLCLHYRDLSAGSNVADAVAEAADSSRRTILVLSKNFLHGEWARFEFKAALRDALKGKGRSVILLLVGGVCPRDLDADLKKRISSHTVLVWGDKLFWQKLRFAMPDVSPVPVLERPLPLPPPPPPPAQHQWTFDFGHDVRVGYTIKRNDPQKDILSMNTTCDGQKIFFASSQFEKIQNPSRNFPSAFHDKFKQRWSCIAKFGASRNLERGESCIVKNNKIRQDVVGSNLFYVLVIWDLDDRRPSGADIALLSRWGDRVEVFFPGYQFELIDNLSHSVFDILRIGIVTQLEDFVGQTGRRTDTRAGTLRGTKMADEIKRRARRRAEGRAKKVDGTEKQRKEGSWEWENETLRNQGNEISNVAEETGEEEYLLFSFYELYFCKHDSQVEVSVEIVFTFERASVQTWVEPDLSQISEGLESVLARDWIQDVRNTGDGLSPGIIHSGGNPDNRASSGATLMQRKLAIALCQPSQKRQSQRDEYSLGGKGTLGIDRKPGGNERIDAASKESARSFRAGAHTPLAHFHHWTIITGYIEGCFIDRKIVSAFLIKLFLIANFLDFQVFELSYSEVRLERIVTHRLDNILRKCFNFIWKYETGKYMVVGIISALICLHDRCAIRTIRDVLHTRTERKKLSNWFVEQIQLVAEKFENTCYEIPIYQTTSGKKNLTFNENLQCGTNPKIGNNHVGEECFENSPHFNFFYSQEKRTLLITLANGILAILAILTKYVCITLLRLYDIFNEKSTAFRGNYPTPRCTSVENAEVDESVPPRLQMALVTPRYVETGGGGRWLDEIYIRSISEKYGTKRDTPYKRTVESKKYLKTFERQCRFHLGHVEFRVDRGELWICRRLCCIVSSLRWIQVKGRSNLEGEAWYVTWNQPPMPTYGKKHRLGLWWGSCCCLDLWVNDLEHSDVHSIEIQVSGHVVRYKEPGVYSFSNYQINALDKINIGTCYKLELTHLRINVFGLIGGNPENQAYLGATLMQRKLAIANGCMDNDGKTAISQSILNGIPNFREFASVVKAKALAKTLISHRPRRNLSTANPLVQHVTIPTNQTWRFATQTHKIQKKKKKKKENVLVNFPFCNPGTKEVEVNGHWIKERSKQVSEKVPLGALLEITQSITILFNNNGSKKTRLLISRNIRIRKLNFPPGGAKGIEEKNAERKYYGIVDASVQEKRQRIKTDLLREEKSSASQRVRRLESWRPVDYPGRNSLETTDYLTWKMNSLEVVLNISNTFVAFEDTKKSPEGRAKGRKKQKFYPSARQFKVVSRYDLLSNRCHRSNGPTNHYHLLSSQQYLGVWGGIVTKTSTLLTTRNTYNTNSKKYCAYLDAQKCPLAENNFPKPITKPLNPPVKRLIQEERTDVNSKFANKYQRDKLSNFKISNLIVHADCKIQNLRREHSVGKPVWRKYYVPVGPGKSSGLTVAHSKKKEIFFSSTCEKSTCEKKKSISRYLERMDGTDQRQERDPNYATRSFNYFERCRPPGAAQPQRTNLNVRNSILRLPVLDPEKGVYPNPKSFAVETAAGRKNREPVETVVEKWKKLPRSPGANGARELQQPGRGNFVEFHGNKGQSVKAIAREDDGGVLNISLNILSLPKVIESERAVKDVEGDRSALAKLNGNQLHILIGHPARKPRAKAESSPRPNRQPASHDVEEQTWRLHHRLSHTINSGSQDARAIMSSERYISVAENAKLIKIYSVQIEVSKLLARCSVPSLAVLYGVGCDGGGERCNGETVLAALSWWTGRNGQLIVGTVEENSESVLSAKKSWAAKLGRGILEKRKRTWRPKRWGKGEGKLARKRRYGKEKEEKREKEEEKKKKMKKKEKRAEERRAFNDVHPRVTTATEVGSDASKWRRGPLVSLLRGHLGAISPGKKGRPTAAPAPAPAVPAAEAVVVKLFKVVLISILVPYHFHKKSLHIAVQPVQPVKRCVHFTIKLLTGTVSKLRYVASFDTIGDTPMEVSSSDDDSRSTEEKEESDRRRDNEMGWKVQNNEKQLRVTAEGPTDPEVTWVM</sequence>
<feature type="region of interest" description="Disordered" evidence="10">
    <location>
        <begin position="3907"/>
        <end position="3961"/>
    </location>
</feature>
<feature type="compositionally biased region" description="Pro residues" evidence="10">
    <location>
        <begin position="475"/>
        <end position="488"/>
    </location>
</feature>
<feature type="region of interest" description="Disordered" evidence="10">
    <location>
        <begin position="3579"/>
        <end position="3604"/>
    </location>
</feature>
<feature type="region of interest" description="Disordered" evidence="10">
    <location>
        <begin position="3737"/>
        <end position="3781"/>
    </location>
</feature>
<dbReference type="SMART" id="SM00013">
    <property type="entry name" value="LRRNT"/>
    <property type="match status" value="1"/>
</dbReference>
<feature type="compositionally biased region" description="Pro residues" evidence="10">
    <location>
        <begin position="350"/>
        <end position="364"/>
    </location>
</feature>
<feature type="compositionally biased region" description="Pro residues" evidence="10">
    <location>
        <begin position="456"/>
        <end position="467"/>
    </location>
</feature>
<evidence type="ECO:0000256" key="2">
    <source>
        <dbReference type="ARBA" id="ARBA00009634"/>
    </source>
</evidence>
<proteinExistence type="inferred from homology"/>
<dbReference type="InterPro" id="IPR000483">
    <property type="entry name" value="Cys-rich_flank_reg_C"/>
</dbReference>
<feature type="region of interest" description="Disordered" evidence="10">
    <location>
        <begin position="733"/>
        <end position="752"/>
    </location>
</feature>
<dbReference type="PRINTS" id="PR01217">
    <property type="entry name" value="PRICHEXTENSN"/>
</dbReference>
<protein>
    <submittedName>
        <fullName evidence="13">Protein toll</fullName>
    </submittedName>
</protein>
<keyword evidence="9" id="KW-0675">Receptor</keyword>
<feature type="compositionally biased region" description="Pro residues" evidence="10">
    <location>
        <begin position="245"/>
        <end position="257"/>
    </location>
</feature>
<dbReference type="SMART" id="SM00369">
    <property type="entry name" value="LRR_TYP"/>
    <property type="match status" value="16"/>
</dbReference>
<dbReference type="PROSITE" id="PS50104">
    <property type="entry name" value="TIR"/>
    <property type="match status" value="1"/>
</dbReference>
<evidence type="ECO:0000256" key="8">
    <source>
        <dbReference type="ARBA" id="ARBA00023136"/>
    </source>
</evidence>
<evidence type="ECO:0000256" key="1">
    <source>
        <dbReference type="ARBA" id="ARBA00004479"/>
    </source>
</evidence>
<dbReference type="OrthoDB" id="2015831at2759"/>
<dbReference type="InterPro" id="IPR000157">
    <property type="entry name" value="TIR_dom"/>
</dbReference>
<keyword evidence="5 11" id="KW-0732">Signal</keyword>
<dbReference type="Gene3D" id="3.40.50.10140">
    <property type="entry name" value="Toll/interleukin-1 receptor homology (TIR) domain"/>
    <property type="match status" value="1"/>
</dbReference>
<feature type="compositionally biased region" description="Low complexity" evidence="10">
    <location>
        <begin position="489"/>
        <end position="503"/>
    </location>
</feature>
<evidence type="ECO:0000256" key="4">
    <source>
        <dbReference type="ARBA" id="ARBA00022692"/>
    </source>
</evidence>
<evidence type="ECO:0000256" key="5">
    <source>
        <dbReference type="ARBA" id="ARBA00022729"/>
    </source>
</evidence>
<dbReference type="InterPro" id="IPR003591">
    <property type="entry name" value="Leu-rich_rpt_typical-subtyp"/>
</dbReference>
<comment type="subcellular location">
    <subcellularLocation>
        <location evidence="1">Membrane</location>
        <topology evidence="1">Single-pass type I membrane protein</topology>
    </subcellularLocation>
</comment>
<evidence type="ECO:0000256" key="9">
    <source>
        <dbReference type="ARBA" id="ARBA00023170"/>
    </source>
</evidence>
<accession>A0A0M9A896</accession>
<dbReference type="FunFam" id="3.80.10.10:FF:000418">
    <property type="entry name" value="protein toll"/>
    <property type="match status" value="1"/>
</dbReference>
<dbReference type="PROSITE" id="PS51450">
    <property type="entry name" value="LRR"/>
    <property type="match status" value="4"/>
</dbReference>
<comment type="similarity">
    <text evidence="2">Belongs to the Toll-like receptor family.</text>
</comment>
<feature type="compositionally biased region" description="Pro residues" evidence="10">
    <location>
        <begin position="203"/>
        <end position="215"/>
    </location>
</feature>
<dbReference type="EMBL" id="KQ435727">
    <property type="protein sequence ID" value="KOX77953.1"/>
    <property type="molecule type" value="Genomic_DNA"/>
</dbReference>
<evidence type="ECO:0000256" key="3">
    <source>
        <dbReference type="ARBA" id="ARBA00022614"/>
    </source>
</evidence>
<feature type="compositionally biased region" description="Low complexity" evidence="10">
    <location>
        <begin position="412"/>
        <end position="427"/>
    </location>
</feature>
<feature type="compositionally biased region" description="Pro residues" evidence="10">
    <location>
        <begin position="161"/>
        <end position="173"/>
    </location>
</feature>
<dbReference type="InterPro" id="IPR035897">
    <property type="entry name" value="Toll_tir_struct_dom_sf"/>
</dbReference>
<feature type="compositionally biased region" description="Basic and acidic residues" evidence="10">
    <location>
        <begin position="2281"/>
        <end position="2301"/>
    </location>
</feature>
<keyword evidence="7" id="KW-1133">Transmembrane helix</keyword>
<evidence type="ECO:0000259" key="12">
    <source>
        <dbReference type="PROSITE" id="PS50104"/>
    </source>
</evidence>
<organism evidence="13 14">
    <name type="scientific">Melipona quadrifasciata</name>
    <dbReference type="NCBI Taxonomy" id="166423"/>
    <lineage>
        <taxon>Eukaryota</taxon>
        <taxon>Metazoa</taxon>
        <taxon>Ecdysozoa</taxon>
        <taxon>Arthropoda</taxon>
        <taxon>Hexapoda</taxon>
        <taxon>Insecta</taxon>
        <taxon>Pterygota</taxon>
        <taxon>Neoptera</taxon>
        <taxon>Endopterygota</taxon>
        <taxon>Hymenoptera</taxon>
        <taxon>Apocrita</taxon>
        <taxon>Aculeata</taxon>
        <taxon>Apoidea</taxon>
        <taxon>Anthophila</taxon>
        <taxon>Apidae</taxon>
        <taxon>Melipona</taxon>
    </lineage>
</organism>
<dbReference type="PANTHER" id="PTHR24366">
    <property type="entry name" value="IG(IMMUNOGLOBULIN) AND LRR(LEUCINE RICH REPEAT) DOMAINS"/>
    <property type="match status" value="1"/>
</dbReference>
<feature type="chain" id="PRO_5005831074" evidence="11">
    <location>
        <begin position="20"/>
        <end position="3961"/>
    </location>
</feature>
<feature type="compositionally biased region" description="Pro residues" evidence="10">
    <location>
        <begin position="287"/>
        <end position="299"/>
    </location>
</feature>
<keyword evidence="6" id="KW-0677">Repeat</keyword>
<dbReference type="GO" id="GO:0071944">
    <property type="term" value="C:cell periphery"/>
    <property type="evidence" value="ECO:0007669"/>
    <property type="project" value="UniProtKB-ARBA"/>
</dbReference>
<feature type="compositionally biased region" description="Pro residues" evidence="10">
    <location>
        <begin position="182"/>
        <end position="194"/>
    </location>
</feature>
<feature type="domain" description="TIR" evidence="12">
    <location>
        <begin position="1931"/>
        <end position="2063"/>
    </location>
</feature>
<keyword evidence="3" id="KW-0433">Leucine-rich repeat</keyword>
<evidence type="ECO:0000256" key="11">
    <source>
        <dbReference type="SAM" id="SignalP"/>
    </source>
</evidence>
<dbReference type="SMART" id="SM00255">
    <property type="entry name" value="TIR"/>
    <property type="match status" value="1"/>
</dbReference>
<dbReference type="InterPro" id="IPR032675">
    <property type="entry name" value="LRR_dom_sf"/>
</dbReference>
<dbReference type="InterPro" id="IPR001611">
    <property type="entry name" value="Leu-rich_rpt"/>
</dbReference>
<dbReference type="FunFam" id="3.40.50.10140:FF:000021">
    <property type="entry name" value="Toll receptor 13"/>
    <property type="match status" value="1"/>
</dbReference>
<dbReference type="FunFam" id="3.80.10.10:FF:001164">
    <property type="entry name" value="GH01279p"/>
    <property type="match status" value="1"/>
</dbReference>
<reference evidence="13 14" key="1">
    <citation type="submission" date="2015-07" db="EMBL/GenBank/DDBJ databases">
        <title>The genome of Melipona quadrifasciata.</title>
        <authorList>
            <person name="Pan H."/>
            <person name="Kapheim K."/>
        </authorList>
    </citation>
    <scope>NUCLEOTIDE SEQUENCE [LARGE SCALE GENOMIC DNA]</scope>
    <source>
        <strain evidence="13">0111107301</strain>
        <tissue evidence="13">Whole body</tissue>
    </source>
</reference>
<keyword evidence="14" id="KW-1185">Reference proteome</keyword>
<feature type="region of interest" description="Disordered" evidence="10">
    <location>
        <begin position="2281"/>
        <end position="2302"/>
    </location>
</feature>
<dbReference type="PANTHER" id="PTHR24366:SF171">
    <property type="entry name" value="LEUCINE RICH REPEAT NEURONAL 4"/>
    <property type="match status" value="1"/>
</dbReference>